<feature type="transmembrane region" description="Helical" evidence="1">
    <location>
        <begin position="56"/>
        <end position="77"/>
    </location>
</feature>
<accession>A0A8E0RWJ5</accession>
<evidence type="ECO:0000313" key="2">
    <source>
        <dbReference type="EMBL" id="KAA0195637.1"/>
    </source>
</evidence>
<dbReference type="AlphaFoldDB" id="A0A8E0RWJ5"/>
<dbReference type="OrthoDB" id="6243283at2759"/>
<comment type="caution">
    <text evidence="2">The sequence shown here is derived from an EMBL/GenBank/DDBJ whole genome shotgun (WGS) entry which is preliminary data.</text>
</comment>
<keyword evidence="1" id="KW-1133">Transmembrane helix</keyword>
<evidence type="ECO:0000313" key="3">
    <source>
        <dbReference type="Proteomes" id="UP000728185"/>
    </source>
</evidence>
<protein>
    <submittedName>
        <fullName evidence="2">Uncharacterized protein</fullName>
    </submittedName>
</protein>
<dbReference type="EMBL" id="LUCM01003555">
    <property type="protein sequence ID" value="KAA0195637.1"/>
    <property type="molecule type" value="Genomic_DNA"/>
</dbReference>
<proteinExistence type="predicted"/>
<gene>
    <name evidence="2" type="ORF">FBUS_11751</name>
</gene>
<keyword evidence="1" id="KW-0812">Transmembrane</keyword>
<name>A0A8E0RWJ5_9TREM</name>
<organism evidence="2 3">
    <name type="scientific">Fasciolopsis buskii</name>
    <dbReference type="NCBI Taxonomy" id="27845"/>
    <lineage>
        <taxon>Eukaryota</taxon>
        <taxon>Metazoa</taxon>
        <taxon>Spiralia</taxon>
        <taxon>Lophotrochozoa</taxon>
        <taxon>Platyhelminthes</taxon>
        <taxon>Trematoda</taxon>
        <taxon>Digenea</taxon>
        <taxon>Plagiorchiida</taxon>
        <taxon>Echinostomata</taxon>
        <taxon>Echinostomatoidea</taxon>
        <taxon>Fasciolidae</taxon>
        <taxon>Fasciolopsis</taxon>
    </lineage>
</organism>
<sequence length="470" mass="53664">MDLAALSGLIFIIVNVCLCIYYITQLVISYEVSQVLADGWLREHFHDLVSVEFGRWGVLIGESFVLVILLILLWWIVHRFGVREKYRLFQIRHSPEDVHLGSLYSENFNVNPTRNIQFGKNFRYLQRLAQVLESYGCKFRRQTQFTSERDNTVVEVHDGSSAGMNTDCPDATDVNIPSLRQNTTADSAMGTEIVPNDLFLEGGVELATCQWKDPNSVLSSPTNLRASTSRWVNLQMTEVHVIQSVSSRHRSTSYSHTARLLCVYGLVFQCLIAPHFILKTALDILQQNLAANFVQLSQLRAKWDSDNSVNTTIKTCDDMWCTLRDSFGCRTIGNDSYCFSTKPYYSNPYDQIHLCAESMQIRFDKGRPIPLCNHIVQDWIERQKWHSNCRIALFIFSYAVCISLIIRTVAWPITSSSCQTYPRTNWWKGSGSQSIPERESKNLFGSAGNFMQTKNLSASGLGESHGYYRF</sequence>
<evidence type="ECO:0000256" key="1">
    <source>
        <dbReference type="SAM" id="Phobius"/>
    </source>
</evidence>
<reference evidence="2" key="1">
    <citation type="submission" date="2019-05" db="EMBL/GenBank/DDBJ databases">
        <title>Annotation for the trematode Fasciolopsis buski.</title>
        <authorList>
            <person name="Choi Y.-J."/>
        </authorList>
    </citation>
    <scope>NUCLEOTIDE SEQUENCE</scope>
    <source>
        <strain evidence="2">HT</strain>
        <tissue evidence="2">Whole worm</tissue>
    </source>
</reference>
<dbReference type="Proteomes" id="UP000728185">
    <property type="component" value="Unassembled WGS sequence"/>
</dbReference>
<feature type="transmembrane region" description="Helical" evidence="1">
    <location>
        <begin position="391"/>
        <end position="413"/>
    </location>
</feature>
<keyword evidence="1" id="KW-0472">Membrane</keyword>
<keyword evidence="3" id="KW-1185">Reference proteome</keyword>